<evidence type="ECO:0000313" key="2">
    <source>
        <dbReference type="Proteomes" id="UP000198437"/>
    </source>
</evidence>
<gene>
    <name evidence="1" type="ORF">AYP82_08215</name>
</gene>
<dbReference type="Proteomes" id="UP000198437">
    <property type="component" value="Unassembled WGS sequence"/>
</dbReference>
<accession>A0A854PLU8</accession>
<dbReference type="EMBL" id="LYQW01000017">
    <property type="protein sequence ID" value="OXC22972.1"/>
    <property type="molecule type" value="Genomic_DNA"/>
</dbReference>
<evidence type="ECO:0000313" key="1">
    <source>
        <dbReference type="EMBL" id="OXC22972.1"/>
    </source>
</evidence>
<sequence length="325" mass="38988">MNRIAIVIPYFGKLPYYFETWLYSAKKNKNIDFLIFTNDREIVRYKLEDNIKVYIEEFENFKERFQKEISFPISLEYPYKICDYRPMYGIALKDILKNYDFWGFGDLDMVLGDIKQFISKETMENYDRIYNYGALSIYKNSSKMNNLFKEKNNYADCLSYKYVFNTNFSLYFDEMGGHKYGYGQSTVAIRKKNIKILINKDCADINPKYYNFKLFVTNQNFDYFEYVDGKIWGIVRNKRVKEFVYLHFQKRNIKIDSEINQNHFYIGPSLISSSKNKILKNCKDKRQVRKFVKNKIVTKSNRTLKLIKQGAIKYILNSICKKVNV</sequence>
<dbReference type="AlphaFoldDB" id="A0A854PLU8"/>
<organism evidence="1 2">
    <name type="scientific">Lactobacillus crispatus</name>
    <dbReference type="NCBI Taxonomy" id="47770"/>
    <lineage>
        <taxon>Bacteria</taxon>
        <taxon>Bacillati</taxon>
        <taxon>Bacillota</taxon>
        <taxon>Bacilli</taxon>
        <taxon>Lactobacillales</taxon>
        <taxon>Lactobacillaceae</taxon>
        <taxon>Lactobacillus</taxon>
    </lineage>
</organism>
<dbReference type="InterPro" id="IPR046733">
    <property type="entry name" value="DUF6625"/>
</dbReference>
<comment type="caution">
    <text evidence="1">The sequence shown here is derived from an EMBL/GenBank/DDBJ whole genome shotgun (WGS) entry which is preliminary data.</text>
</comment>
<dbReference type="RefSeq" id="WP_089150341.1">
    <property type="nucleotide sequence ID" value="NZ_LYQW01000017.1"/>
</dbReference>
<reference evidence="1 2" key="1">
    <citation type="submission" date="2016-05" db="EMBL/GenBank/DDBJ databases">
        <authorList>
            <person name="Johnson T.J."/>
            <person name="Youmans B.P."/>
            <person name="Case K.A."/>
        </authorList>
    </citation>
    <scope>NUCLEOTIDE SEQUENCE [LARGE SCALE GENOMIC DNA]</scope>
    <source>
        <strain evidence="1 2">UMNLC6</strain>
    </source>
</reference>
<proteinExistence type="predicted"/>
<dbReference type="Pfam" id="PF20330">
    <property type="entry name" value="DUF6625"/>
    <property type="match status" value="1"/>
</dbReference>
<protein>
    <submittedName>
        <fullName evidence="1">Uncharacterized protein</fullName>
    </submittedName>
</protein>
<name>A0A854PLU8_9LACO</name>